<dbReference type="EMBL" id="KN556094">
    <property type="protein sequence ID" value="KHJ88294.1"/>
    <property type="molecule type" value="Genomic_DNA"/>
</dbReference>
<dbReference type="OrthoDB" id="5847812at2759"/>
<protein>
    <submittedName>
        <fullName evidence="2">Uncharacterized protein</fullName>
    </submittedName>
</protein>
<feature type="compositionally biased region" description="Basic residues" evidence="1">
    <location>
        <begin position="1"/>
        <end position="11"/>
    </location>
</feature>
<keyword evidence="3" id="KW-1185">Reference proteome</keyword>
<sequence>MVAGKRGRPRKVLLPEGSSTKDSKTLAPVKKEPQDEAGPSTSQAVESAAYEPAPGEIIFGYDEEPDETMGEENGDIVVDVVNGESSTVEQTTREIFDPSPIDRRLRENRSYNEGEWLSTELKSLYDGITTYGTRLEALEVIQLNFCPTRTPQEVIAKVEEIRAINEEHREDRRAVQLGQWTNTGYRNVHANPQFVIPPEIDNWEAAIQRVNRQVRSLSDFPVRIAIENALYTKPDDVENPATYKVTDYRIGRGYGKEQTVSWKRLGAFFAGVVKHERPLPPLNALECAVALHIVDDIEDEVSQTLTDDQKAIIRGWLSNIQMRQLRDFAPDTPYSATNAATILLDPLRTRLWNIPPNGAVLPEVVDEELEMLTEQIARD</sequence>
<organism evidence="2 3">
    <name type="scientific">Oesophagostomum dentatum</name>
    <name type="common">Nodular worm</name>
    <dbReference type="NCBI Taxonomy" id="61180"/>
    <lineage>
        <taxon>Eukaryota</taxon>
        <taxon>Metazoa</taxon>
        <taxon>Ecdysozoa</taxon>
        <taxon>Nematoda</taxon>
        <taxon>Chromadorea</taxon>
        <taxon>Rhabditida</taxon>
        <taxon>Rhabditina</taxon>
        <taxon>Rhabditomorpha</taxon>
        <taxon>Strongyloidea</taxon>
        <taxon>Strongylidae</taxon>
        <taxon>Oesophagostomum</taxon>
    </lineage>
</organism>
<gene>
    <name evidence="2" type="ORF">OESDEN_11914</name>
</gene>
<dbReference type="Proteomes" id="UP000053660">
    <property type="component" value="Unassembled WGS sequence"/>
</dbReference>
<feature type="region of interest" description="Disordered" evidence="1">
    <location>
        <begin position="1"/>
        <end position="53"/>
    </location>
</feature>
<accession>A0A0B1STL0</accession>
<evidence type="ECO:0000313" key="2">
    <source>
        <dbReference type="EMBL" id="KHJ88294.1"/>
    </source>
</evidence>
<reference evidence="2 3" key="1">
    <citation type="submission" date="2014-03" db="EMBL/GenBank/DDBJ databases">
        <title>Draft genome of the hookworm Oesophagostomum dentatum.</title>
        <authorList>
            <person name="Mitreva M."/>
        </authorList>
    </citation>
    <scope>NUCLEOTIDE SEQUENCE [LARGE SCALE GENOMIC DNA]</scope>
    <source>
        <strain evidence="2 3">OD-Hann</strain>
    </source>
</reference>
<name>A0A0B1STL0_OESDE</name>
<evidence type="ECO:0000256" key="1">
    <source>
        <dbReference type="SAM" id="MobiDB-lite"/>
    </source>
</evidence>
<proteinExistence type="predicted"/>
<feature type="compositionally biased region" description="Basic and acidic residues" evidence="1">
    <location>
        <begin position="19"/>
        <end position="34"/>
    </location>
</feature>
<dbReference type="AlphaFoldDB" id="A0A0B1STL0"/>
<evidence type="ECO:0000313" key="3">
    <source>
        <dbReference type="Proteomes" id="UP000053660"/>
    </source>
</evidence>